<evidence type="ECO:0000256" key="14">
    <source>
        <dbReference type="ARBA" id="ARBA00037982"/>
    </source>
</evidence>
<dbReference type="Proteomes" id="UP001142055">
    <property type="component" value="Chromosome 1"/>
</dbReference>
<keyword evidence="11" id="KW-0346">Stress response</keyword>
<keyword evidence="12" id="KW-0325">Glycoprotein</keyword>
<evidence type="ECO:0000256" key="6">
    <source>
        <dbReference type="ARBA" id="ARBA00022741"/>
    </source>
</evidence>
<keyword evidence="6 16" id="KW-0547">Nucleotide-binding</keyword>
<sequence length="957" mass="111295">MTLFTSIYGYMMKHLRLHNKTLTLCITMKILKLIFGTRLILLNLHLILCTISWISSSELVDLPESVINKYLPDCSSSLKDKRSNLFIVSTLDGKFSVVDALDGTLQWSKEITTEPLISSTISDFIVNNKGEIVRILPSLDGNLFVHNGRTIQQTQFSTEKLLKNSMKFSENVLLVGGQENRIIGLNLADGEVVYECGFNGCSQQDNQTFDNVVLVRKTSQSVRAVNSLTGQEEWHFVVNDPKLLHIGNQNCQSNPSGSNHHETKKSKHVIDFKVIVPNGVIHSIVYRNNELNMRILEKEWNFKFDSPIVNMWHYIDGQLESVNLFDRQTIDIRSFNNQLNYEHSSDYLMEPDFYIGTYNNQLYIQKSNKQLVNIKNIEEDFKNDDNINSKKHLQNNQVDHDWVENFSEHNTAIVQVEWKQTVDDKIEVKRDNSPKFEITNKIVFPIATFNKLNSTGYYVFKLAQPIKDNQCDRIRPDNRSILTGNYSEETENIITIIVHNSLSYYWKEVLVICLLSWCVFNFFTSIIKRYFRKLFNKVNRNQENLISKEQSNYHVQDQTSTNLKQLAENSPTSNDELYCSRFLQDFEPICLLGEGGFGSVYKAKHKIDEIHYAVKRVRIPKQKEKQERFLREIRALSKLEHPGIVRYYYTWIEEPPVGWEGKHDLLSNLNRSDDFEEDDSLSYDQQDTTNQSLKLVCETNISQDSYVEFINSGDPLNQIEKFESQNCISKSIDISETSNLQQNESISLNEETERKKIKLKNNIYVYIQMQLCKKETLKDWLFENQVRDKKKMIEIFSQLIEAVNYVHSNKLIHRDLKPSNILFSMDGAVKIGDFGLVTVNFEDQSDSGIGDQVSNIHTNDVGTQLYMSPEQVNNERYDHKVDIFSMGIILYELLESFQTESERIQTLNKVRRREFPLHFVENHSKESGILNKLLSHRPQDRPEANDLLILLNKWIVQ</sequence>
<gene>
    <name evidence="18" type="ORF">RDWZM_000968</name>
</gene>
<dbReference type="GO" id="GO:0005634">
    <property type="term" value="C:nucleus"/>
    <property type="evidence" value="ECO:0007669"/>
    <property type="project" value="TreeGrafter"/>
</dbReference>
<evidence type="ECO:0000256" key="8">
    <source>
        <dbReference type="ARBA" id="ARBA00022824"/>
    </source>
</evidence>
<evidence type="ECO:0000256" key="7">
    <source>
        <dbReference type="ARBA" id="ARBA00022777"/>
    </source>
</evidence>
<evidence type="ECO:0000256" key="3">
    <source>
        <dbReference type="ARBA" id="ARBA00022527"/>
    </source>
</evidence>
<evidence type="ECO:0000256" key="13">
    <source>
        <dbReference type="ARBA" id="ARBA00023230"/>
    </source>
</evidence>
<dbReference type="SMART" id="SM00220">
    <property type="entry name" value="S_TKc"/>
    <property type="match status" value="1"/>
</dbReference>
<evidence type="ECO:0000259" key="17">
    <source>
        <dbReference type="PROSITE" id="PS50011"/>
    </source>
</evidence>
<keyword evidence="10" id="KW-0810">Translation regulation</keyword>
<evidence type="ECO:0000256" key="11">
    <source>
        <dbReference type="ARBA" id="ARBA00023016"/>
    </source>
</evidence>
<comment type="subcellular location">
    <subcellularLocation>
        <location evidence="1">Endoplasmic reticulum membrane</location>
        <topology evidence="1">Single-pass type I membrane protein</topology>
    </subcellularLocation>
</comment>
<dbReference type="SUPFAM" id="SSF56112">
    <property type="entry name" value="Protein kinase-like (PK-like)"/>
    <property type="match status" value="1"/>
</dbReference>
<dbReference type="InterPro" id="IPR017441">
    <property type="entry name" value="Protein_kinase_ATP_BS"/>
</dbReference>
<name>A0A9Q0M9U9_BLOTA</name>
<dbReference type="InterPro" id="IPR002372">
    <property type="entry name" value="PQQ_rpt_dom"/>
</dbReference>
<keyword evidence="5" id="KW-0808">Transferase</keyword>
<evidence type="ECO:0000256" key="1">
    <source>
        <dbReference type="ARBA" id="ARBA00004115"/>
    </source>
</evidence>
<dbReference type="EC" id="2.7.11.1" evidence="2"/>
<keyword evidence="9 16" id="KW-0067">ATP-binding</keyword>
<keyword evidence="8" id="KW-0256">Endoplasmic reticulum</keyword>
<evidence type="ECO:0000313" key="18">
    <source>
        <dbReference type="EMBL" id="KAJ6222423.1"/>
    </source>
</evidence>
<dbReference type="PROSITE" id="PS00108">
    <property type="entry name" value="PROTEIN_KINASE_ST"/>
    <property type="match status" value="1"/>
</dbReference>
<dbReference type="InterPro" id="IPR011047">
    <property type="entry name" value="Quinoprotein_ADH-like_sf"/>
</dbReference>
<accession>A0A9Q0M9U9</accession>
<keyword evidence="4" id="KW-0597">Phosphoprotein</keyword>
<comment type="caution">
    <text evidence="18">The sequence shown here is derived from an EMBL/GenBank/DDBJ whole genome shotgun (WGS) entry which is preliminary data.</text>
</comment>
<dbReference type="Pfam" id="PF00069">
    <property type="entry name" value="Pkinase"/>
    <property type="match status" value="2"/>
</dbReference>
<evidence type="ECO:0000256" key="15">
    <source>
        <dbReference type="ARBA" id="ARBA00041500"/>
    </source>
</evidence>
<evidence type="ECO:0000256" key="10">
    <source>
        <dbReference type="ARBA" id="ARBA00022845"/>
    </source>
</evidence>
<dbReference type="GO" id="GO:0005524">
    <property type="term" value="F:ATP binding"/>
    <property type="evidence" value="ECO:0007669"/>
    <property type="project" value="UniProtKB-UniRule"/>
</dbReference>
<keyword evidence="3" id="KW-0723">Serine/threonine-protein kinase</keyword>
<evidence type="ECO:0000313" key="19">
    <source>
        <dbReference type="Proteomes" id="UP001142055"/>
    </source>
</evidence>
<dbReference type="AlphaFoldDB" id="A0A9Q0M9U9"/>
<organism evidence="18 19">
    <name type="scientific">Blomia tropicalis</name>
    <name type="common">Mite</name>
    <dbReference type="NCBI Taxonomy" id="40697"/>
    <lineage>
        <taxon>Eukaryota</taxon>
        <taxon>Metazoa</taxon>
        <taxon>Ecdysozoa</taxon>
        <taxon>Arthropoda</taxon>
        <taxon>Chelicerata</taxon>
        <taxon>Arachnida</taxon>
        <taxon>Acari</taxon>
        <taxon>Acariformes</taxon>
        <taxon>Sarcoptiformes</taxon>
        <taxon>Astigmata</taxon>
        <taxon>Glycyphagoidea</taxon>
        <taxon>Echimyopodidae</taxon>
        <taxon>Blomia</taxon>
    </lineage>
</organism>
<dbReference type="EMBL" id="JAPWDV010000001">
    <property type="protein sequence ID" value="KAJ6222423.1"/>
    <property type="molecule type" value="Genomic_DNA"/>
</dbReference>
<dbReference type="GO" id="GO:0005789">
    <property type="term" value="C:endoplasmic reticulum membrane"/>
    <property type="evidence" value="ECO:0007669"/>
    <property type="project" value="UniProtKB-SubCell"/>
</dbReference>
<keyword evidence="7" id="KW-0418">Kinase</keyword>
<proteinExistence type="inferred from homology"/>
<dbReference type="PANTHER" id="PTHR11042">
    <property type="entry name" value="EUKARYOTIC TRANSLATION INITIATION FACTOR 2-ALPHA KINASE EIF2-ALPHA KINASE -RELATED"/>
    <property type="match status" value="1"/>
</dbReference>
<keyword evidence="13" id="KW-0834">Unfolded protein response</keyword>
<dbReference type="InterPro" id="IPR015943">
    <property type="entry name" value="WD40/YVTN_repeat-like_dom_sf"/>
</dbReference>
<dbReference type="PROSITE" id="PS50011">
    <property type="entry name" value="PROTEIN_KINASE_DOM"/>
    <property type="match status" value="1"/>
</dbReference>
<evidence type="ECO:0000256" key="5">
    <source>
        <dbReference type="ARBA" id="ARBA00022679"/>
    </source>
</evidence>
<evidence type="ECO:0000256" key="2">
    <source>
        <dbReference type="ARBA" id="ARBA00012513"/>
    </source>
</evidence>
<dbReference type="OMA" id="CMIEERE"/>
<evidence type="ECO:0000256" key="16">
    <source>
        <dbReference type="PROSITE-ProRule" id="PRU10141"/>
    </source>
</evidence>
<dbReference type="PROSITE" id="PS00107">
    <property type="entry name" value="PROTEIN_KINASE_ATP"/>
    <property type="match status" value="1"/>
</dbReference>
<dbReference type="SUPFAM" id="SSF50998">
    <property type="entry name" value="Quinoprotein alcohol dehydrogenase-like"/>
    <property type="match status" value="1"/>
</dbReference>
<dbReference type="GO" id="GO:0004694">
    <property type="term" value="F:eukaryotic translation initiation factor 2alpha kinase activity"/>
    <property type="evidence" value="ECO:0007669"/>
    <property type="project" value="TreeGrafter"/>
</dbReference>
<dbReference type="Gene3D" id="1.10.510.10">
    <property type="entry name" value="Transferase(Phosphotransferase) domain 1"/>
    <property type="match status" value="1"/>
</dbReference>
<dbReference type="InterPro" id="IPR050339">
    <property type="entry name" value="CC_SR_Kinase"/>
</dbReference>
<dbReference type="Pfam" id="PF13360">
    <property type="entry name" value="PQQ_2"/>
    <property type="match status" value="1"/>
</dbReference>
<protein>
    <recommendedName>
        <fullName evidence="2">non-specific serine/threonine protein kinase</fullName>
        <ecNumber evidence="2">2.7.11.1</ecNumber>
    </recommendedName>
    <alternativeName>
        <fullName evidence="15">PRKR-like endoplasmic reticulum kinase</fullName>
    </alternativeName>
</protein>
<dbReference type="Gene3D" id="3.30.200.20">
    <property type="entry name" value="Phosphorylase Kinase, domain 1"/>
    <property type="match status" value="1"/>
</dbReference>
<dbReference type="FunFam" id="1.10.510.10:FF:000251">
    <property type="entry name" value="eukaryotic translation initiation factor 2-alpha kinase 3"/>
    <property type="match status" value="1"/>
</dbReference>
<comment type="similarity">
    <text evidence="14">Belongs to the protein kinase superfamily. Ser/Thr protein kinase family. GCN2 subfamily.</text>
</comment>
<evidence type="ECO:0000256" key="4">
    <source>
        <dbReference type="ARBA" id="ARBA00022553"/>
    </source>
</evidence>
<evidence type="ECO:0000256" key="12">
    <source>
        <dbReference type="ARBA" id="ARBA00023180"/>
    </source>
</evidence>
<evidence type="ECO:0000256" key="9">
    <source>
        <dbReference type="ARBA" id="ARBA00022840"/>
    </source>
</evidence>
<dbReference type="PANTHER" id="PTHR11042:SF91">
    <property type="entry name" value="EUKARYOTIC TRANSLATION INITIATION FACTOR 2-ALPHA KINASE"/>
    <property type="match status" value="1"/>
</dbReference>
<feature type="binding site" evidence="16">
    <location>
        <position position="615"/>
    </location>
    <ligand>
        <name>ATP</name>
        <dbReference type="ChEBI" id="CHEBI:30616"/>
    </ligand>
</feature>
<dbReference type="InterPro" id="IPR011009">
    <property type="entry name" value="Kinase-like_dom_sf"/>
</dbReference>
<dbReference type="InterPro" id="IPR008271">
    <property type="entry name" value="Ser/Thr_kinase_AS"/>
</dbReference>
<dbReference type="InterPro" id="IPR000719">
    <property type="entry name" value="Prot_kinase_dom"/>
</dbReference>
<reference evidence="18" key="1">
    <citation type="submission" date="2022-12" db="EMBL/GenBank/DDBJ databases">
        <title>Genome assemblies of Blomia tropicalis.</title>
        <authorList>
            <person name="Cui Y."/>
        </authorList>
    </citation>
    <scope>NUCLEOTIDE SEQUENCE</scope>
    <source>
        <tissue evidence="18">Adult mites</tissue>
    </source>
</reference>
<dbReference type="Gene3D" id="2.130.10.10">
    <property type="entry name" value="YVTN repeat-like/Quinoprotein amine dehydrogenase"/>
    <property type="match status" value="1"/>
</dbReference>
<dbReference type="GO" id="GO:0006986">
    <property type="term" value="P:response to unfolded protein"/>
    <property type="evidence" value="ECO:0007669"/>
    <property type="project" value="UniProtKB-KW"/>
</dbReference>
<feature type="domain" description="Protein kinase" evidence="17">
    <location>
        <begin position="586"/>
        <end position="955"/>
    </location>
</feature>
<keyword evidence="19" id="KW-1185">Reference proteome</keyword>